<dbReference type="RefSeq" id="WP_202854379.1">
    <property type="nucleotide sequence ID" value="NZ_JAEUGD010000002.1"/>
</dbReference>
<dbReference type="Pfam" id="PF01370">
    <property type="entry name" value="Epimerase"/>
    <property type="match status" value="1"/>
</dbReference>
<evidence type="ECO:0000259" key="1">
    <source>
        <dbReference type="Pfam" id="PF01370"/>
    </source>
</evidence>
<reference evidence="2" key="1">
    <citation type="submission" date="2021-01" db="EMBL/GenBank/DDBJ databases">
        <title>Fulvivirga kasyanovii gen. nov., sp nov., a novel member of the phylum Bacteroidetes isolated from seawater in a mussel farm.</title>
        <authorList>
            <person name="Zhao L.-H."/>
            <person name="Wang Z.-J."/>
        </authorList>
    </citation>
    <scope>NUCLEOTIDE SEQUENCE</scope>
    <source>
        <strain evidence="2">29W222</strain>
    </source>
</reference>
<gene>
    <name evidence="2" type="ORF">JMN32_00845</name>
</gene>
<dbReference type="Gene3D" id="3.40.50.720">
    <property type="entry name" value="NAD(P)-binding Rossmann-like Domain"/>
    <property type="match status" value="1"/>
</dbReference>
<evidence type="ECO:0000313" key="2">
    <source>
        <dbReference type="EMBL" id="MBL6444834.1"/>
    </source>
</evidence>
<dbReference type="InterPro" id="IPR001509">
    <property type="entry name" value="Epimerase_deHydtase"/>
</dbReference>
<dbReference type="InterPro" id="IPR051783">
    <property type="entry name" value="NAD(P)-dependent_oxidoreduct"/>
</dbReference>
<dbReference type="EMBL" id="JAEUGD010000002">
    <property type="protein sequence ID" value="MBL6444834.1"/>
    <property type="molecule type" value="Genomic_DNA"/>
</dbReference>
<dbReference type="GO" id="GO:0004029">
    <property type="term" value="F:aldehyde dehydrogenase (NAD+) activity"/>
    <property type="evidence" value="ECO:0007669"/>
    <property type="project" value="TreeGrafter"/>
</dbReference>
<dbReference type="SUPFAM" id="SSF51735">
    <property type="entry name" value="NAD(P)-binding Rossmann-fold domains"/>
    <property type="match status" value="1"/>
</dbReference>
<comment type="caution">
    <text evidence="2">The sequence shown here is derived from an EMBL/GenBank/DDBJ whole genome shotgun (WGS) entry which is preliminary data.</text>
</comment>
<dbReference type="PANTHER" id="PTHR48079">
    <property type="entry name" value="PROTEIN YEEZ"/>
    <property type="match status" value="1"/>
</dbReference>
<dbReference type="GO" id="GO:0005737">
    <property type="term" value="C:cytoplasm"/>
    <property type="evidence" value="ECO:0007669"/>
    <property type="project" value="TreeGrafter"/>
</dbReference>
<feature type="domain" description="NAD-dependent epimerase/dehydratase" evidence="1">
    <location>
        <begin position="2"/>
        <end position="226"/>
    </location>
</feature>
<proteinExistence type="predicted"/>
<name>A0A937FT32_9BACT</name>
<protein>
    <submittedName>
        <fullName evidence="2">NAD-dependent epimerase/dehydratase family protein</fullName>
    </submittedName>
</protein>
<sequence>MILVTGANGFLGSYICRKLLKEQFPFIAMVRPSSDLSLLEDILENITIHEGDILDTESFTTVLEEVDDIIHCAAIVSYNAKDRQKMNEVNIAGTRNIVNLALTNPNKYFIHVSSVAALGRNKHSGRVDENNKWENSKWNTSYGESKYLAELEVWRAIMEGLNAVIINPSVILGPGNWDKSSAKLFKYVWNEKPFYTSGVLNYVDVRDVADIVFKLLNKRVSGERYIINADNIPIKDFFEKIASAFNKKAPRIKANGFLLKLARMSQSIKSLFTGSSPTITRETARVGDSKIYFDNSKIKSELNHNFVTLSNTINWTCEFYLKKNLTKN</sequence>
<accession>A0A937FT32</accession>
<dbReference type="PANTHER" id="PTHR48079:SF6">
    <property type="entry name" value="NAD(P)-BINDING DOMAIN-CONTAINING PROTEIN-RELATED"/>
    <property type="match status" value="1"/>
</dbReference>
<dbReference type="AlphaFoldDB" id="A0A937FT32"/>
<dbReference type="Proteomes" id="UP000614216">
    <property type="component" value="Unassembled WGS sequence"/>
</dbReference>
<organism evidence="2 3">
    <name type="scientific">Fulvivirga marina</name>
    <dbReference type="NCBI Taxonomy" id="2494733"/>
    <lineage>
        <taxon>Bacteria</taxon>
        <taxon>Pseudomonadati</taxon>
        <taxon>Bacteroidota</taxon>
        <taxon>Cytophagia</taxon>
        <taxon>Cytophagales</taxon>
        <taxon>Fulvivirgaceae</taxon>
        <taxon>Fulvivirga</taxon>
    </lineage>
</organism>
<dbReference type="InterPro" id="IPR036291">
    <property type="entry name" value="NAD(P)-bd_dom_sf"/>
</dbReference>
<keyword evidence="3" id="KW-1185">Reference proteome</keyword>
<evidence type="ECO:0000313" key="3">
    <source>
        <dbReference type="Proteomes" id="UP000614216"/>
    </source>
</evidence>